<dbReference type="EMBL" id="AVOT02000728">
    <property type="protein sequence ID" value="MBW0464216.1"/>
    <property type="molecule type" value="Genomic_DNA"/>
</dbReference>
<proteinExistence type="predicted"/>
<keyword evidence="3" id="KW-1185">Reference proteome</keyword>
<organism evidence="2 3">
    <name type="scientific">Austropuccinia psidii MF-1</name>
    <dbReference type="NCBI Taxonomy" id="1389203"/>
    <lineage>
        <taxon>Eukaryota</taxon>
        <taxon>Fungi</taxon>
        <taxon>Dikarya</taxon>
        <taxon>Basidiomycota</taxon>
        <taxon>Pucciniomycotina</taxon>
        <taxon>Pucciniomycetes</taxon>
        <taxon>Pucciniales</taxon>
        <taxon>Sphaerophragmiaceae</taxon>
        <taxon>Austropuccinia</taxon>
    </lineage>
</organism>
<evidence type="ECO:0000313" key="2">
    <source>
        <dbReference type="EMBL" id="MBW0464216.1"/>
    </source>
</evidence>
<dbReference type="Proteomes" id="UP000765509">
    <property type="component" value="Unassembled WGS sequence"/>
</dbReference>
<feature type="compositionally biased region" description="Acidic residues" evidence="1">
    <location>
        <begin position="94"/>
        <end position="109"/>
    </location>
</feature>
<accession>A0A9Q3GEK3</accession>
<dbReference type="AlphaFoldDB" id="A0A9Q3GEK3"/>
<feature type="compositionally biased region" description="Polar residues" evidence="1">
    <location>
        <begin position="128"/>
        <end position="143"/>
    </location>
</feature>
<sequence>MKGVKAYLNPQFYVQTRSQARAQVVLTPTPRAPLDATPAVPQQRAHLKRGPVMKGEAPSIQEGRWPRSSSSFSGVVGAFPGISRTTLKGSGKDDSEEEGNSVAEEESDSTEASPIAVGASQGTGGPTLAQSTQPVSHQYETSL</sequence>
<reference evidence="2" key="1">
    <citation type="submission" date="2021-03" db="EMBL/GenBank/DDBJ databases">
        <title>Draft genome sequence of rust myrtle Austropuccinia psidii MF-1, a brazilian biotype.</title>
        <authorList>
            <person name="Quecine M.C."/>
            <person name="Pachon D.M.R."/>
            <person name="Bonatelli M.L."/>
            <person name="Correr F.H."/>
            <person name="Franceschini L.M."/>
            <person name="Leite T.F."/>
            <person name="Margarido G.R.A."/>
            <person name="Almeida C.A."/>
            <person name="Ferrarezi J.A."/>
            <person name="Labate C.A."/>
        </authorList>
    </citation>
    <scope>NUCLEOTIDE SEQUENCE</scope>
    <source>
        <strain evidence="2">MF-1</strain>
    </source>
</reference>
<evidence type="ECO:0000313" key="3">
    <source>
        <dbReference type="Proteomes" id="UP000765509"/>
    </source>
</evidence>
<feature type="region of interest" description="Disordered" evidence="1">
    <location>
        <begin position="32"/>
        <end position="143"/>
    </location>
</feature>
<evidence type="ECO:0000256" key="1">
    <source>
        <dbReference type="SAM" id="MobiDB-lite"/>
    </source>
</evidence>
<gene>
    <name evidence="2" type="ORF">O181_003931</name>
</gene>
<protein>
    <submittedName>
        <fullName evidence="2">Uncharacterized protein</fullName>
    </submittedName>
</protein>
<name>A0A9Q3GEK3_9BASI</name>
<comment type="caution">
    <text evidence="2">The sequence shown here is derived from an EMBL/GenBank/DDBJ whole genome shotgun (WGS) entry which is preliminary data.</text>
</comment>